<dbReference type="OrthoDB" id="409136at2759"/>
<organism evidence="9 10">
    <name type="scientific">Mikania micrantha</name>
    <name type="common">bitter vine</name>
    <dbReference type="NCBI Taxonomy" id="192012"/>
    <lineage>
        <taxon>Eukaryota</taxon>
        <taxon>Viridiplantae</taxon>
        <taxon>Streptophyta</taxon>
        <taxon>Embryophyta</taxon>
        <taxon>Tracheophyta</taxon>
        <taxon>Spermatophyta</taxon>
        <taxon>Magnoliopsida</taxon>
        <taxon>eudicotyledons</taxon>
        <taxon>Gunneridae</taxon>
        <taxon>Pentapetalae</taxon>
        <taxon>asterids</taxon>
        <taxon>campanulids</taxon>
        <taxon>Asterales</taxon>
        <taxon>Asteraceae</taxon>
        <taxon>Asteroideae</taxon>
        <taxon>Heliantheae alliance</taxon>
        <taxon>Eupatorieae</taxon>
        <taxon>Mikania</taxon>
    </lineage>
</organism>
<dbReference type="InterPro" id="IPR013766">
    <property type="entry name" value="Thioredoxin_domain"/>
</dbReference>
<evidence type="ECO:0000313" key="9">
    <source>
        <dbReference type="EMBL" id="KAD2803933.1"/>
    </source>
</evidence>
<evidence type="ECO:0000259" key="8">
    <source>
        <dbReference type="PROSITE" id="PS51352"/>
    </source>
</evidence>
<comment type="similarity">
    <text evidence="5">Belongs to the nucleoredoxin family.</text>
</comment>
<proteinExistence type="inferred from homology"/>
<dbReference type="EC" id="1.8.1.8" evidence="1"/>
<evidence type="ECO:0000256" key="1">
    <source>
        <dbReference type="ARBA" id="ARBA00012612"/>
    </source>
</evidence>
<dbReference type="InterPro" id="IPR036249">
    <property type="entry name" value="Thioredoxin-like_sf"/>
</dbReference>
<comment type="catalytic activity">
    <reaction evidence="7">
        <text>[protein]-dithiol + NADP(+) = [protein]-disulfide + NADPH + H(+)</text>
        <dbReference type="Rhea" id="RHEA:18753"/>
        <dbReference type="Rhea" id="RHEA-COMP:10593"/>
        <dbReference type="Rhea" id="RHEA-COMP:10594"/>
        <dbReference type="ChEBI" id="CHEBI:15378"/>
        <dbReference type="ChEBI" id="CHEBI:29950"/>
        <dbReference type="ChEBI" id="CHEBI:50058"/>
        <dbReference type="ChEBI" id="CHEBI:57783"/>
        <dbReference type="ChEBI" id="CHEBI:58349"/>
        <dbReference type="EC" id="1.8.1.8"/>
    </reaction>
</comment>
<gene>
    <name evidence="9" type="ORF">E3N88_37310</name>
</gene>
<dbReference type="Gene3D" id="3.40.30.10">
    <property type="entry name" value="Glutaredoxin"/>
    <property type="match status" value="1"/>
</dbReference>
<evidence type="ECO:0000256" key="7">
    <source>
        <dbReference type="ARBA" id="ARBA00047804"/>
    </source>
</evidence>
<dbReference type="GO" id="GO:0047134">
    <property type="term" value="F:protein-disulfide reductase [NAD(P)H] activity"/>
    <property type="evidence" value="ECO:0007669"/>
    <property type="project" value="UniProtKB-EC"/>
</dbReference>
<dbReference type="PROSITE" id="PS51352">
    <property type="entry name" value="THIOREDOXIN_2"/>
    <property type="match status" value="1"/>
</dbReference>
<keyword evidence="2" id="KW-0677">Repeat</keyword>
<dbReference type="InterPro" id="IPR012336">
    <property type="entry name" value="Thioredoxin-like_fold"/>
</dbReference>
<evidence type="ECO:0000256" key="3">
    <source>
        <dbReference type="ARBA" id="ARBA00023002"/>
    </source>
</evidence>
<dbReference type="Proteomes" id="UP000326396">
    <property type="component" value="Linkage Group LG8"/>
</dbReference>
<keyword evidence="10" id="KW-1185">Reference proteome</keyword>
<evidence type="ECO:0000313" key="10">
    <source>
        <dbReference type="Proteomes" id="UP000326396"/>
    </source>
</evidence>
<dbReference type="EMBL" id="SZYD01000018">
    <property type="protein sequence ID" value="KAD2803933.1"/>
    <property type="molecule type" value="Genomic_DNA"/>
</dbReference>
<accession>A0A5N6LQS8</accession>
<name>A0A5N6LQS8_9ASTR</name>
<evidence type="ECO:0000256" key="4">
    <source>
        <dbReference type="ARBA" id="ARBA00023027"/>
    </source>
</evidence>
<dbReference type="AlphaFoldDB" id="A0A5N6LQS8"/>
<dbReference type="InterPro" id="IPR052259">
    <property type="entry name" value="Nucleoredoxin-like"/>
</dbReference>
<keyword evidence="4" id="KW-0520">NAD</keyword>
<dbReference type="PANTHER" id="PTHR13871:SF81">
    <property type="entry name" value="NUCLEOREDOXIN 3-RELATED"/>
    <property type="match status" value="1"/>
</dbReference>
<keyword evidence="3" id="KW-0560">Oxidoreductase</keyword>
<comment type="caution">
    <text evidence="9">The sequence shown here is derived from an EMBL/GenBank/DDBJ whole genome shotgun (WGS) entry which is preliminary data.</text>
</comment>
<reference evidence="9 10" key="1">
    <citation type="submission" date="2019-05" db="EMBL/GenBank/DDBJ databases">
        <title>Mikania micrantha, genome provides insights into the molecular mechanism of rapid growth.</title>
        <authorList>
            <person name="Liu B."/>
        </authorList>
    </citation>
    <scope>NUCLEOTIDE SEQUENCE [LARGE SCALE GENOMIC DNA]</scope>
    <source>
        <strain evidence="9">NLD-2019</strain>
        <tissue evidence="9">Leaf</tissue>
    </source>
</reference>
<evidence type="ECO:0000256" key="6">
    <source>
        <dbReference type="ARBA" id="ARBA00047388"/>
    </source>
</evidence>
<protein>
    <recommendedName>
        <fullName evidence="1">protein-disulfide reductase</fullName>
        <ecNumber evidence="1">1.8.1.8</ecNumber>
    </recommendedName>
</protein>
<evidence type="ECO:0000256" key="5">
    <source>
        <dbReference type="ARBA" id="ARBA00025782"/>
    </source>
</evidence>
<comment type="catalytic activity">
    <reaction evidence="6">
        <text>[protein]-dithiol + NAD(+) = [protein]-disulfide + NADH + H(+)</text>
        <dbReference type="Rhea" id="RHEA:18749"/>
        <dbReference type="Rhea" id="RHEA-COMP:10593"/>
        <dbReference type="Rhea" id="RHEA-COMP:10594"/>
        <dbReference type="ChEBI" id="CHEBI:15378"/>
        <dbReference type="ChEBI" id="CHEBI:29950"/>
        <dbReference type="ChEBI" id="CHEBI:50058"/>
        <dbReference type="ChEBI" id="CHEBI:57540"/>
        <dbReference type="ChEBI" id="CHEBI:57945"/>
        <dbReference type="EC" id="1.8.1.8"/>
    </reaction>
</comment>
<sequence>MGGGDACESVDFCTLNFKTIMKQEGVHHLLYGEQKVPLPSGKEKTLWLLFSANWSRPCKAFIPQLVQAYNTLKETGKEIEVIFVSFDRDENEYEEHIKGMPWLVVPFNLILQTFIGNAYKVNQIPLFIPLDVGTKLLSKDAVGLINDYGADAFPFTKNRQEELKALDEAKRGGGNLIKLFTNGIEYSFVYAKGGKDQTGKQLAQMDEKWFHHMVPEASHLQKQVFDEGKRWIASTSKRHVCGYDLHPTCIEETL</sequence>
<dbReference type="SUPFAM" id="SSF52833">
    <property type="entry name" value="Thioredoxin-like"/>
    <property type="match status" value="1"/>
</dbReference>
<feature type="domain" description="Thioredoxin" evidence="8">
    <location>
        <begin position="1"/>
        <end position="171"/>
    </location>
</feature>
<dbReference type="PANTHER" id="PTHR13871">
    <property type="entry name" value="THIOREDOXIN"/>
    <property type="match status" value="1"/>
</dbReference>
<dbReference type="Pfam" id="PF13905">
    <property type="entry name" value="Thioredoxin_8"/>
    <property type="match status" value="1"/>
</dbReference>
<evidence type="ECO:0000256" key="2">
    <source>
        <dbReference type="ARBA" id="ARBA00022737"/>
    </source>
</evidence>